<name>A0A4E0S496_FASHE</name>
<keyword evidence="3" id="KW-0238">DNA-binding</keyword>
<evidence type="ECO:0000259" key="7">
    <source>
        <dbReference type="PROSITE" id="PS50217"/>
    </source>
</evidence>
<accession>A0A4E0S496</accession>
<dbReference type="FunFam" id="1.20.5.170:FF:000025">
    <property type="entry name" value="nuclear factor interleukin-3-regulated protein-like"/>
    <property type="match status" value="1"/>
</dbReference>
<feature type="region of interest" description="Disordered" evidence="6">
    <location>
        <begin position="199"/>
        <end position="226"/>
    </location>
</feature>
<dbReference type="PANTHER" id="PTHR15284">
    <property type="entry name" value="NUCLEAR FACTOR INTERLEUKIN-3-REGULATED PROTEIN"/>
    <property type="match status" value="1"/>
</dbReference>
<comment type="similarity">
    <text evidence="1">Belongs to the bZIP family. NFIL3 subfamily.</text>
</comment>
<dbReference type="SMART" id="SM00338">
    <property type="entry name" value="BRLZ"/>
    <property type="match status" value="2"/>
</dbReference>
<dbReference type="CDD" id="cd14695">
    <property type="entry name" value="bZIP_HLF"/>
    <property type="match status" value="1"/>
</dbReference>
<reference evidence="8" key="1">
    <citation type="submission" date="2019-03" db="EMBL/GenBank/DDBJ databases">
        <title>Improved annotation for the trematode Fasciola hepatica.</title>
        <authorList>
            <person name="Choi Y.-J."/>
            <person name="Martin J."/>
            <person name="Mitreva M."/>
        </authorList>
    </citation>
    <scope>NUCLEOTIDE SEQUENCE [LARGE SCALE GENOMIC DNA]</scope>
</reference>
<keyword evidence="2" id="KW-0805">Transcription regulation</keyword>
<evidence type="ECO:0000256" key="6">
    <source>
        <dbReference type="SAM" id="MobiDB-lite"/>
    </source>
</evidence>
<keyword evidence="5" id="KW-0539">Nucleus</keyword>
<feature type="compositionally biased region" description="Polar residues" evidence="6">
    <location>
        <begin position="199"/>
        <end position="209"/>
    </location>
</feature>
<evidence type="ECO:0000256" key="1">
    <source>
        <dbReference type="ARBA" id="ARBA00006079"/>
    </source>
</evidence>
<comment type="caution">
    <text evidence="8">The sequence shown here is derived from an EMBL/GenBank/DDBJ whole genome shotgun (WGS) entry which is preliminary data.</text>
</comment>
<evidence type="ECO:0000256" key="3">
    <source>
        <dbReference type="ARBA" id="ARBA00023125"/>
    </source>
</evidence>
<feature type="compositionally biased region" description="Basic and acidic residues" evidence="6">
    <location>
        <begin position="834"/>
        <end position="851"/>
    </location>
</feature>
<feature type="compositionally biased region" description="Polar residues" evidence="6">
    <location>
        <begin position="820"/>
        <end position="833"/>
    </location>
</feature>
<evidence type="ECO:0000256" key="4">
    <source>
        <dbReference type="ARBA" id="ARBA00023163"/>
    </source>
</evidence>
<dbReference type="InterPro" id="IPR047229">
    <property type="entry name" value="NFIL3-like"/>
</dbReference>
<dbReference type="Proteomes" id="UP000230066">
    <property type="component" value="Unassembled WGS sequence"/>
</dbReference>
<dbReference type="InterPro" id="IPR004827">
    <property type="entry name" value="bZIP"/>
</dbReference>
<dbReference type="AlphaFoldDB" id="A0A4E0S496"/>
<feature type="compositionally biased region" description="Low complexity" evidence="6">
    <location>
        <begin position="334"/>
        <end position="346"/>
    </location>
</feature>
<evidence type="ECO:0000313" key="9">
    <source>
        <dbReference type="Proteomes" id="UP000230066"/>
    </source>
</evidence>
<dbReference type="SUPFAM" id="SSF57959">
    <property type="entry name" value="Leucine zipper domain"/>
    <property type="match status" value="2"/>
</dbReference>
<feature type="compositionally biased region" description="Low complexity" evidence="6">
    <location>
        <begin position="746"/>
        <end position="755"/>
    </location>
</feature>
<evidence type="ECO:0000256" key="2">
    <source>
        <dbReference type="ARBA" id="ARBA00023015"/>
    </source>
</evidence>
<feature type="compositionally biased region" description="Polar residues" evidence="6">
    <location>
        <begin position="1"/>
        <end position="19"/>
    </location>
</feature>
<feature type="domain" description="BZIP" evidence="7">
    <location>
        <begin position="260"/>
        <end position="310"/>
    </location>
</feature>
<feature type="compositionally biased region" description="Low complexity" evidence="6">
    <location>
        <begin position="353"/>
        <end position="365"/>
    </location>
</feature>
<feature type="domain" description="BZIP" evidence="7">
    <location>
        <begin position="671"/>
        <end position="734"/>
    </location>
</feature>
<dbReference type="GO" id="GO:0007623">
    <property type="term" value="P:circadian rhythm"/>
    <property type="evidence" value="ECO:0007669"/>
    <property type="project" value="TreeGrafter"/>
</dbReference>
<gene>
    <name evidence="8" type="ORF">D915_000209</name>
</gene>
<dbReference type="Gene3D" id="1.20.5.170">
    <property type="match status" value="2"/>
</dbReference>
<organism evidence="8 9">
    <name type="scientific">Fasciola hepatica</name>
    <name type="common">Liver fluke</name>
    <dbReference type="NCBI Taxonomy" id="6192"/>
    <lineage>
        <taxon>Eukaryota</taxon>
        <taxon>Metazoa</taxon>
        <taxon>Spiralia</taxon>
        <taxon>Lophotrochozoa</taxon>
        <taxon>Platyhelminthes</taxon>
        <taxon>Trematoda</taxon>
        <taxon>Digenea</taxon>
        <taxon>Plagiorchiida</taxon>
        <taxon>Echinostomata</taxon>
        <taxon>Echinostomatoidea</taxon>
        <taxon>Fasciolidae</taxon>
        <taxon>Fasciola</taxon>
    </lineage>
</organism>
<feature type="compositionally biased region" description="Low complexity" evidence="6">
    <location>
        <begin position="20"/>
        <end position="30"/>
    </location>
</feature>
<dbReference type="Pfam" id="PF07716">
    <property type="entry name" value="bZIP_2"/>
    <property type="match status" value="2"/>
</dbReference>
<feature type="region of interest" description="Disordered" evidence="6">
    <location>
        <begin position="733"/>
        <end position="934"/>
    </location>
</feature>
<sequence>MVLGTTSLSPPSNNTRLITGTSSNDNSMGDGSMGSGGLSLASALAGILGLSFPSAALVPNGLSVPVAAANLIGSFNADIIDPNIFRASPLALAAQNQLQQTMNNSTSTPSTNISTNVNPCDTTSNSPVSCIFSFGPSAIPTALLGTTSTTNTPITTLGVSTPYSSTTINTITTGPMQTCSDVSSETGSVQSPFASSQFIQTHPHSSGCATGTHDGANKLSNTSGQVGMETMDFDSCGSCLSTAGDRDRKQREFIPDSKKDDKYWERRRKNNEAAKRSREKRRQNDILMEHRINVLNAQNQKLRRELMELKLRYGLPLDDTEPVSPDTTNHHSNHISTPTNHSTSNNNHHHHNNNNNNNHSNNINNGTSFLSTSAEVYKVDEKSGLDSTHQTGLSDVVSQPELTSVDDCLGADDIPDPLVMESDPNPVPVTPHLVPDPVVAVTNPRTISPHATVVNNGTVGSGVKHGQSISISPNPVPLPATQSVHQQPLDSADLAALKRIFSTLVPTPSLPDSTDPPAIFDPQLLSALGLDATATALLFRQALLTPRANTVFPLADNNINNNSNNNNNNNKVNAVVMNGTRTARVVSADPTLAFVSSPLDKVNTLIKLPACTPITPIRSIESTTETPLDLSLCMASMTPMITTSVIENNNTPRNGTTVSSGRMVSDVKVLDKRYQDRRRRNNEAVRRCRENKRARLIGRAEVTDRLHTENRVLRTELTGLSMELKALRKLLGTQSSRANETSVDDSIASSSGAASPTRPKFEDGVTTSEPDGVDTPMSNGLPVSPSQSILTEMKSEPFTNYDGQSPAAGDAWSEDAVPSSVCTQNPNLVPDNSNDSRPHNHQPPESDHSVSDESGSQSSTFPSATSSVLPPTHNQPRMRKRLSRTVIRRCSPTDDQSSTIVKPGPGRMDCGETGERLGASMECSNPNQEDLIAS</sequence>
<feature type="region of interest" description="Disordered" evidence="6">
    <location>
        <begin position="1"/>
        <end position="32"/>
    </location>
</feature>
<keyword evidence="9" id="KW-1185">Reference proteome</keyword>
<dbReference type="GO" id="GO:0003700">
    <property type="term" value="F:DNA-binding transcription factor activity"/>
    <property type="evidence" value="ECO:0007669"/>
    <property type="project" value="InterPro"/>
</dbReference>
<dbReference type="PROSITE" id="PS00036">
    <property type="entry name" value="BZIP_BASIC"/>
    <property type="match status" value="1"/>
</dbReference>
<proteinExistence type="inferred from homology"/>
<feature type="region of interest" description="Disordered" evidence="6">
    <location>
        <begin position="316"/>
        <end position="368"/>
    </location>
</feature>
<protein>
    <submittedName>
        <fullName evidence="8">Nuclear factor interleukin-3-regulated protein</fullName>
    </submittedName>
</protein>
<dbReference type="EMBL" id="JXXN02000037">
    <property type="protein sequence ID" value="THD28940.1"/>
    <property type="molecule type" value="Genomic_DNA"/>
</dbReference>
<keyword evidence="4" id="KW-0804">Transcription</keyword>
<dbReference type="CDD" id="cd14694">
    <property type="entry name" value="bZIP_NFIL3"/>
    <property type="match status" value="1"/>
</dbReference>
<dbReference type="GO" id="GO:0005634">
    <property type="term" value="C:nucleus"/>
    <property type="evidence" value="ECO:0007669"/>
    <property type="project" value="TreeGrafter"/>
</dbReference>
<dbReference type="InterPro" id="IPR046347">
    <property type="entry name" value="bZIP_sf"/>
</dbReference>
<evidence type="ECO:0000256" key="5">
    <source>
        <dbReference type="ARBA" id="ARBA00023242"/>
    </source>
</evidence>
<feature type="compositionally biased region" description="Low complexity" evidence="6">
    <location>
        <begin position="854"/>
        <end position="867"/>
    </location>
</feature>
<feature type="compositionally biased region" description="Basic residues" evidence="6">
    <location>
        <begin position="876"/>
        <end position="887"/>
    </location>
</feature>
<dbReference type="InterPro" id="IPR047106">
    <property type="entry name" value="NFIL3-like_bZIP"/>
</dbReference>
<dbReference type="PANTHER" id="PTHR15284:SF0">
    <property type="entry name" value="GH23983P"/>
    <property type="match status" value="1"/>
</dbReference>
<evidence type="ECO:0000313" key="8">
    <source>
        <dbReference type="EMBL" id="THD28940.1"/>
    </source>
</evidence>
<feature type="region of interest" description="Disordered" evidence="6">
    <location>
        <begin position="264"/>
        <end position="284"/>
    </location>
</feature>
<dbReference type="GO" id="GO:0003677">
    <property type="term" value="F:DNA binding"/>
    <property type="evidence" value="ECO:0007669"/>
    <property type="project" value="UniProtKB-KW"/>
</dbReference>
<dbReference type="PROSITE" id="PS50217">
    <property type="entry name" value="BZIP"/>
    <property type="match status" value="2"/>
</dbReference>